<reference evidence="2 3" key="1">
    <citation type="submission" date="2018-08" db="EMBL/GenBank/DDBJ databases">
        <title>A genome reference for cultivated species of the human gut microbiota.</title>
        <authorList>
            <person name="Zou Y."/>
            <person name="Xue W."/>
            <person name="Luo G."/>
        </authorList>
    </citation>
    <scope>NUCLEOTIDE SEQUENCE [LARGE SCALE GENOMIC DNA]</scope>
    <source>
        <strain evidence="2 3">AF15-20</strain>
    </source>
</reference>
<feature type="transmembrane region" description="Helical" evidence="1">
    <location>
        <begin position="31"/>
        <end position="49"/>
    </location>
</feature>
<feature type="transmembrane region" description="Helical" evidence="1">
    <location>
        <begin position="189"/>
        <end position="208"/>
    </location>
</feature>
<evidence type="ECO:0008006" key="4">
    <source>
        <dbReference type="Google" id="ProtNLM"/>
    </source>
</evidence>
<keyword evidence="1" id="KW-1133">Transmembrane helix</keyword>
<feature type="transmembrane region" description="Helical" evidence="1">
    <location>
        <begin position="246"/>
        <end position="262"/>
    </location>
</feature>
<dbReference type="EMBL" id="QRYQ01000016">
    <property type="protein sequence ID" value="RGU90592.1"/>
    <property type="molecule type" value="Genomic_DNA"/>
</dbReference>
<feature type="transmembrane region" description="Helical" evidence="1">
    <location>
        <begin position="149"/>
        <end position="169"/>
    </location>
</feature>
<dbReference type="AlphaFoldDB" id="A0A395W6C1"/>
<feature type="transmembrane region" description="Helical" evidence="1">
    <location>
        <begin position="267"/>
        <end position="286"/>
    </location>
</feature>
<evidence type="ECO:0000313" key="3">
    <source>
        <dbReference type="Proteomes" id="UP000265489"/>
    </source>
</evidence>
<feature type="transmembrane region" description="Helical" evidence="1">
    <location>
        <begin position="384"/>
        <end position="406"/>
    </location>
</feature>
<dbReference type="RefSeq" id="WP_118325478.1">
    <property type="nucleotide sequence ID" value="NZ_QRYH01000016.1"/>
</dbReference>
<dbReference type="GeneID" id="66579969"/>
<evidence type="ECO:0000313" key="2">
    <source>
        <dbReference type="EMBL" id="RGU90592.1"/>
    </source>
</evidence>
<keyword evidence="1" id="KW-0472">Membrane</keyword>
<sequence>MKNGYKIYKLIVILVSILTIIISTVSEKGAGYEYIEVIPFVYLLFFIICKRFHKYSQQFNGLLILNGLMFLKYCLTILAICATNSYTLPSYYAVSVSISSYHMATLIMVGEEVLMFLIVELFSSSIYGASCNQNKQCQKEYKPIKIGPVLFSFIFLSVILIFIYPKHFFGSISILFSSENQLTETIESSHILSAIFGAFRIIIIGLLINSNIVKYEKRKSIKYILICYILIIIHCVLNVSTSRMNIIIPFFLFALITSNLFNKTAMYLNIGIFIILAIIIGIVSVYKMPWIFVNGSPFLAFFSDFAKRLQEYTSNVMPTAMGLQAIEVYGSEIDFFTLFKDFFGAMPIVSHFFNENEMIYTIYNKYALGGLNNTQLIPMTISSIAYFTPLGTYILVCLCVLILMIFENRNRMVEQNYLNDYLKLYLFFIFASCTFSNVQMISGRLFANYVPAILVLYINQKIGHKICIKIGRKKIIGEN</sequence>
<accession>A0A395W6C1</accession>
<name>A0A395W6C1_9FIRM</name>
<feature type="transmembrane region" description="Helical" evidence="1">
    <location>
        <begin position="7"/>
        <end position="25"/>
    </location>
</feature>
<keyword evidence="1" id="KW-0812">Transmembrane</keyword>
<comment type="caution">
    <text evidence="2">The sequence shown here is derived from an EMBL/GenBank/DDBJ whole genome shotgun (WGS) entry which is preliminary data.</text>
</comment>
<protein>
    <recommendedName>
        <fullName evidence="4">O-antigen polysaccharide polymerase Wzy</fullName>
    </recommendedName>
</protein>
<feature type="transmembrane region" description="Helical" evidence="1">
    <location>
        <begin position="106"/>
        <end position="128"/>
    </location>
</feature>
<organism evidence="2 3">
    <name type="scientific">Holdemanella biformis</name>
    <dbReference type="NCBI Taxonomy" id="1735"/>
    <lineage>
        <taxon>Bacteria</taxon>
        <taxon>Bacillati</taxon>
        <taxon>Bacillota</taxon>
        <taxon>Erysipelotrichia</taxon>
        <taxon>Erysipelotrichales</taxon>
        <taxon>Erysipelotrichaceae</taxon>
        <taxon>Holdemanella</taxon>
    </lineage>
</organism>
<proteinExistence type="predicted"/>
<feature type="transmembrane region" description="Helical" evidence="1">
    <location>
        <begin position="220"/>
        <end position="240"/>
    </location>
</feature>
<dbReference type="Proteomes" id="UP000265489">
    <property type="component" value="Unassembled WGS sequence"/>
</dbReference>
<feature type="transmembrane region" description="Helical" evidence="1">
    <location>
        <begin position="61"/>
        <end position="86"/>
    </location>
</feature>
<evidence type="ECO:0000256" key="1">
    <source>
        <dbReference type="SAM" id="Phobius"/>
    </source>
</evidence>
<feature type="transmembrane region" description="Helical" evidence="1">
    <location>
        <begin position="426"/>
        <end position="447"/>
    </location>
</feature>
<gene>
    <name evidence="2" type="ORF">DWW32_08525</name>
</gene>